<evidence type="ECO:0008006" key="4">
    <source>
        <dbReference type="Google" id="ProtNLM"/>
    </source>
</evidence>
<evidence type="ECO:0000256" key="1">
    <source>
        <dbReference type="SAM" id="Phobius"/>
    </source>
</evidence>
<protein>
    <recommendedName>
        <fullName evidence="4">DUF3995 domain-containing protein</fullName>
    </recommendedName>
</protein>
<evidence type="ECO:0000313" key="2">
    <source>
        <dbReference type="EMBL" id="KHA71258.1"/>
    </source>
</evidence>
<sequence>MTFVLAQWLVTTFAVIALMHVYWALGGQWAAAVVVPQVPVRGFVATVRPAFKPSGWLTLIVAAALLVIAALVCMRVGWGMPAVSHKALQWAISAIALLMFARAIGDSNLVGFFKEVKDSRFARLDTWVYSPLCAVLGAGLLAVAWV</sequence>
<feature type="transmembrane region" description="Helical" evidence="1">
    <location>
        <begin position="56"/>
        <end position="78"/>
    </location>
</feature>
<evidence type="ECO:0000313" key="3">
    <source>
        <dbReference type="Proteomes" id="UP000030564"/>
    </source>
</evidence>
<keyword evidence="1" id="KW-1133">Transmembrane helix</keyword>
<dbReference type="Proteomes" id="UP000030564">
    <property type="component" value="Unassembled WGS sequence"/>
</dbReference>
<comment type="caution">
    <text evidence="2">The sequence shown here is derived from an EMBL/GenBank/DDBJ whole genome shotgun (WGS) entry which is preliminary data.</text>
</comment>
<gene>
    <name evidence="2" type="ORF">NZ35_21845</name>
</gene>
<dbReference type="InterPro" id="IPR025058">
    <property type="entry name" value="DUF3995"/>
</dbReference>
<keyword evidence="1" id="KW-0472">Membrane</keyword>
<feature type="transmembrane region" description="Helical" evidence="1">
    <location>
        <begin position="127"/>
        <end position="145"/>
    </location>
</feature>
<dbReference type="AlphaFoldDB" id="A0A0A6D678"/>
<feature type="transmembrane region" description="Helical" evidence="1">
    <location>
        <begin position="87"/>
        <end position="105"/>
    </location>
</feature>
<name>A0A0A6D678_9PSED</name>
<keyword evidence="1" id="KW-0812">Transmembrane</keyword>
<dbReference type="Pfam" id="PF13160">
    <property type="entry name" value="DUF3995"/>
    <property type="match status" value="1"/>
</dbReference>
<accession>A0A0A6D678</accession>
<proteinExistence type="predicted"/>
<reference evidence="2 3" key="1">
    <citation type="submission" date="2014-10" db="EMBL/GenBank/DDBJ databases">
        <title>Draft genome sequence of Pseudomonas chlororaphis EA105.</title>
        <authorList>
            <person name="McCully L.M."/>
            <person name="Bitzer A.S."/>
            <person name="Spence C."/>
            <person name="Bais H."/>
            <person name="Silby M.W."/>
        </authorList>
    </citation>
    <scope>NUCLEOTIDE SEQUENCE [LARGE SCALE GENOMIC DNA]</scope>
    <source>
        <strain evidence="2 3">EA105</strain>
    </source>
</reference>
<dbReference type="EMBL" id="JSFK01000024">
    <property type="protein sequence ID" value="KHA71258.1"/>
    <property type="molecule type" value="Genomic_DNA"/>
</dbReference>
<dbReference type="PATRIC" id="fig|587753.9.peg.3027"/>
<dbReference type="OrthoDB" id="8590912at2"/>
<organism evidence="2 3">
    <name type="scientific">Pseudomonas chlororaphis</name>
    <dbReference type="NCBI Taxonomy" id="587753"/>
    <lineage>
        <taxon>Bacteria</taxon>
        <taxon>Pseudomonadati</taxon>
        <taxon>Pseudomonadota</taxon>
        <taxon>Gammaproteobacteria</taxon>
        <taxon>Pseudomonadales</taxon>
        <taxon>Pseudomonadaceae</taxon>
        <taxon>Pseudomonas</taxon>
    </lineage>
</organism>